<name>A0A318QJP2_9PROT</name>
<proteinExistence type="inferred from homology"/>
<dbReference type="PANTHER" id="PTHR21021">
    <property type="entry name" value="GAF/PUTATIVE CYTOSKELETAL PROTEIN"/>
    <property type="match status" value="1"/>
</dbReference>
<evidence type="ECO:0000313" key="4">
    <source>
        <dbReference type="Proteomes" id="UP000247814"/>
    </source>
</evidence>
<organism evidence="3 4">
    <name type="scientific">Komagataeibacter sucrofermentans</name>
    <dbReference type="NCBI Taxonomy" id="1053551"/>
    <lineage>
        <taxon>Bacteria</taxon>
        <taxon>Pseudomonadati</taxon>
        <taxon>Pseudomonadota</taxon>
        <taxon>Alphaproteobacteria</taxon>
        <taxon>Acetobacterales</taxon>
        <taxon>Acetobacteraceae</taxon>
        <taxon>Komagataeibacter</taxon>
    </lineage>
</organism>
<gene>
    <name evidence="3" type="ORF">CFR77_07810</name>
</gene>
<sequence length="162" mass="17387">MQAPAHRIGPDDLVPMVAATLAGETDLIANMANIAALVFEALPDINWAGFYLWKGGMLVLGPFQGRVACTRIASGRGVCGTVARERRTEVVPDVHAFPGHIACDAASAAEIVVPVLHGERLVGVLDVDSPRQNRFTPADRHRLEQVVALLVARMPREAPEHS</sequence>
<dbReference type="EMBL" id="NKUA01000008">
    <property type="protein sequence ID" value="PYD79295.1"/>
    <property type="molecule type" value="Genomic_DNA"/>
</dbReference>
<keyword evidence="4" id="KW-1185">Reference proteome</keyword>
<dbReference type="RefSeq" id="WP_110569005.1">
    <property type="nucleotide sequence ID" value="NZ_CP137147.1"/>
</dbReference>
<comment type="caution">
    <text evidence="3">The sequence shown here is derived from an EMBL/GenBank/DDBJ whole genome shotgun (WGS) entry which is preliminary data.</text>
</comment>
<accession>A0A318QJP2</accession>
<comment type="similarity">
    <text evidence="1">Belongs to the free Met sulfoxide reductase family.</text>
</comment>
<dbReference type="Gene3D" id="3.30.450.40">
    <property type="match status" value="1"/>
</dbReference>
<evidence type="ECO:0000313" key="3">
    <source>
        <dbReference type="EMBL" id="PYD79295.1"/>
    </source>
</evidence>
<dbReference type="InterPro" id="IPR051330">
    <property type="entry name" value="Phosphatase_reg/MetRdx"/>
</dbReference>
<dbReference type="InterPro" id="IPR029016">
    <property type="entry name" value="GAF-like_dom_sf"/>
</dbReference>
<feature type="domain" description="GAF" evidence="2">
    <location>
        <begin position="26"/>
        <end position="159"/>
    </location>
</feature>
<dbReference type="AlphaFoldDB" id="A0A318QJP2"/>
<evidence type="ECO:0000259" key="2">
    <source>
        <dbReference type="SMART" id="SM00065"/>
    </source>
</evidence>
<keyword evidence="3" id="KW-0418">Kinase</keyword>
<dbReference type="InterPro" id="IPR003018">
    <property type="entry name" value="GAF"/>
</dbReference>
<dbReference type="FunFam" id="3.30.450.40:FF:000008">
    <property type="entry name" value="GAF domain-containing proteins"/>
    <property type="match status" value="1"/>
</dbReference>
<dbReference type="GO" id="GO:0033745">
    <property type="term" value="F:L-methionine-(R)-S-oxide reductase activity"/>
    <property type="evidence" value="ECO:0007669"/>
    <property type="project" value="TreeGrafter"/>
</dbReference>
<dbReference type="GO" id="GO:0005829">
    <property type="term" value="C:cytosol"/>
    <property type="evidence" value="ECO:0007669"/>
    <property type="project" value="TreeGrafter"/>
</dbReference>
<dbReference type="SUPFAM" id="SSF55781">
    <property type="entry name" value="GAF domain-like"/>
    <property type="match status" value="1"/>
</dbReference>
<dbReference type="PANTHER" id="PTHR21021:SF15">
    <property type="entry name" value="FREE METHIONINE-R-SULFOXIDE REDUCTASE"/>
    <property type="match status" value="1"/>
</dbReference>
<dbReference type="GO" id="GO:0016301">
    <property type="term" value="F:kinase activity"/>
    <property type="evidence" value="ECO:0007669"/>
    <property type="project" value="UniProtKB-KW"/>
</dbReference>
<reference evidence="3 4" key="1">
    <citation type="submission" date="2017-07" db="EMBL/GenBank/DDBJ databases">
        <title>A draft genome sequence of Komagataeibacter sucrofermentans LMG 18788.</title>
        <authorList>
            <person name="Skraban J."/>
            <person name="Cleenwerck I."/>
            <person name="Vandamme P."/>
            <person name="Trcek J."/>
        </authorList>
    </citation>
    <scope>NUCLEOTIDE SEQUENCE [LARGE SCALE GENOMIC DNA]</scope>
    <source>
        <strain evidence="3 4">LMG 18788</strain>
    </source>
</reference>
<protein>
    <submittedName>
        <fullName evidence="3">Histidine kinase</fullName>
    </submittedName>
</protein>
<evidence type="ECO:0000256" key="1">
    <source>
        <dbReference type="ARBA" id="ARBA00038454"/>
    </source>
</evidence>
<dbReference type="OrthoDB" id="9796252at2"/>
<dbReference type="Proteomes" id="UP000247814">
    <property type="component" value="Unassembled WGS sequence"/>
</dbReference>
<keyword evidence="3" id="KW-0808">Transferase</keyword>
<dbReference type="Pfam" id="PF01590">
    <property type="entry name" value="GAF"/>
    <property type="match status" value="1"/>
</dbReference>
<dbReference type="SMART" id="SM00065">
    <property type="entry name" value="GAF"/>
    <property type="match status" value="1"/>
</dbReference>